<feature type="transmembrane region" description="Helical" evidence="11">
    <location>
        <begin position="140"/>
        <end position="157"/>
    </location>
</feature>
<keyword evidence="5 10" id="KW-0297">G-protein coupled receptor</keyword>
<dbReference type="AlphaFoldDB" id="A0A8C4ZH17"/>
<evidence type="ECO:0000256" key="1">
    <source>
        <dbReference type="ARBA" id="ARBA00004651"/>
    </source>
</evidence>
<feature type="transmembrane region" description="Helical" evidence="11">
    <location>
        <begin position="191"/>
        <end position="213"/>
    </location>
</feature>
<dbReference type="OrthoDB" id="6163051at2759"/>
<reference evidence="13" key="1">
    <citation type="submission" date="2025-08" db="UniProtKB">
        <authorList>
            <consortium name="Ensembl"/>
        </authorList>
    </citation>
    <scope>IDENTIFICATION</scope>
</reference>
<evidence type="ECO:0000313" key="14">
    <source>
        <dbReference type="Proteomes" id="UP000694546"/>
    </source>
</evidence>
<comment type="subcellular location">
    <subcellularLocation>
        <location evidence="1">Cell membrane</location>
        <topology evidence="1">Multi-pass membrane protein</topology>
    </subcellularLocation>
</comment>
<evidence type="ECO:0000256" key="8">
    <source>
        <dbReference type="ARBA" id="ARBA00023170"/>
    </source>
</evidence>
<evidence type="ECO:0000256" key="4">
    <source>
        <dbReference type="ARBA" id="ARBA00022989"/>
    </source>
</evidence>
<comment type="similarity">
    <text evidence="10">Belongs to the G-protein coupled receptor 1 family.</text>
</comment>
<gene>
    <name evidence="13" type="primary">P2RY13</name>
    <name evidence="13" type="synonym">LOC115528763</name>
</gene>
<feature type="transmembrane region" description="Helical" evidence="11">
    <location>
        <begin position="239"/>
        <end position="256"/>
    </location>
</feature>
<dbReference type="InterPro" id="IPR017452">
    <property type="entry name" value="GPCR_Rhodpsn_7TM"/>
</dbReference>
<protein>
    <submittedName>
        <fullName evidence="13">Purinergic receptor P2Y13</fullName>
    </submittedName>
</protein>
<dbReference type="PRINTS" id="PR00237">
    <property type="entry name" value="GPCRRHODOPSN"/>
</dbReference>
<dbReference type="PRINTS" id="PR01735">
    <property type="entry name" value="P2Y13PRNCPTR"/>
</dbReference>
<dbReference type="GO" id="GO:0045028">
    <property type="term" value="F:G protein-coupled purinergic nucleotide receptor activity"/>
    <property type="evidence" value="ECO:0007669"/>
    <property type="project" value="InterPro"/>
</dbReference>
<evidence type="ECO:0000259" key="12">
    <source>
        <dbReference type="PROSITE" id="PS50262"/>
    </source>
</evidence>
<keyword evidence="7" id="KW-1015">Disulfide bond</keyword>
<feature type="transmembrane region" description="Helical" evidence="11">
    <location>
        <begin position="31"/>
        <end position="51"/>
    </location>
</feature>
<keyword evidence="8 10" id="KW-0675">Receptor</keyword>
<evidence type="ECO:0000256" key="3">
    <source>
        <dbReference type="ARBA" id="ARBA00022692"/>
    </source>
</evidence>
<name>A0A8C4ZH17_GADMO</name>
<dbReference type="InterPro" id="IPR008109">
    <property type="entry name" value="P2Y13_rcpt"/>
</dbReference>
<feature type="transmembrane region" description="Helical" evidence="11">
    <location>
        <begin position="288"/>
        <end position="309"/>
    </location>
</feature>
<evidence type="ECO:0000256" key="7">
    <source>
        <dbReference type="ARBA" id="ARBA00023157"/>
    </source>
</evidence>
<evidence type="ECO:0000256" key="11">
    <source>
        <dbReference type="SAM" id="Phobius"/>
    </source>
</evidence>
<dbReference type="PROSITE" id="PS50262">
    <property type="entry name" value="G_PROTEIN_RECEP_F1_2"/>
    <property type="match status" value="1"/>
</dbReference>
<dbReference type="PRINTS" id="PR01157">
    <property type="entry name" value="P2YPURNOCPTR"/>
</dbReference>
<organism evidence="13 14">
    <name type="scientific">Gadus morhua</name>
    <name type="common">Atlantic cod</name>
    <dbReference type="NCBI Taxonomy" id="8049"/>
    <lineage>
        <taxon>Eukaryota</taxon>
        <taxon>Metazoa</taxon>
        <taxon>Chordata</taxon>
        <taxon>Craniata</taxon>
        <taxon>Vertebrata</taxon>
        <taxon>Euteleostomi</taxon>
        <taxon>Actinopterygii</taxon>
        <taxon>Neopterygii</taxon>
        <taxon>Teleostei</taxon>
        <taxon>Neoteleostei</taxon>
        <taxon>Acanthomorphata</taxon>
        <taxon>Zeiogadaria</taxon>
        <taxon>Gadariae</taxon>
        <taxon>Gadiformes</taxon>
        <taxon>Gadoidei</taxon>
        <taxon>Gadidae</taxon>
        <taxon>Gadus</taxon>
    </lineage>
</organism>
<dbReference type="GeneTree" id="ENSGT01110000267167"/>
<dbReference type="PANTHER" id="PTHR24233:SF10">
    <property type="entry name" value="P2Y PURINOCEPTOR 13"/>
    <property type="match status" value="1"/>
</dbReference>
<dbReference type="GO" id="GO:0005886">
    <property type="term" value="C:plasma membrane"/>
    <property type="evidence" value="ECO:0007669"/>
    <property type="project" value="UniProtKB-SubCell"/>
</dbReference>
<evidence type="ECO:0000256" key="6">
    <source>
        <dbReference type="ARBA" id="ARBA00023136"/>
    </source>
</evidence>
<dbReference type="OMA" id="TERLPCM"/>
<keyword evidence="2" id="KW-1003">Cell membrane</keyword>
<reference evidence="13" key="2">
    <citation type="submission" date="2025-09" db="UniProtKB">
        <authorList>
            <consortium name="Ensembl"/>
        </authorList>
    </citation>
    <scope>IDENTIFICATION</scope>
</reference>
<dbReference type="Pfam" id="PF00001">
    <property type="entry name" value="7tm_1"/>
    <property type="match status" value="1"/>
</dbReference>
<keyword evidence="14" id="KW-1185">Reference proteome</keyword>
<proteinExistence type="inferred from homology"/>
<dbReference type="PROSITE" id="PS00237">
    <property type="entry name" value="G_PROTEIN_RECEP_F1_1"/>
    <property type="match status" value="1"/>
</dbReference>
<evidence type="ECO:0000256" key="5">
    <source>
        <dbReference type="ARBA" id="ARBA00023040"/>
    </source>
</evidence>
<dbReference type="SUPFAM" id="SSF81321">
    <property type="entry name" value="Family A G protein-coupled receptor-like"/>
    <property type="match status" value="1"/>
</dbReference>
<keyword evidence="6 11" id="KW-0472">Membrane</keyword>
<dbReference type="Gene3D" id="1.20.1070.10">
    <property type="entry name" value="Rhodopsin 7-helix transmembrane proteins"/>
    <property type="match status" value="1"/>
</dbReference>
<evidence type="ECO:0000313" key="13">
    <source>
        <dbReference type="Ensembl" id="ENSGMOP00000014679.2"/>
    </source>
</evidence>
<dbReference type="Proteomes" id="UP000694546">
    <property type="component" value="Chromosome 16"/>
</dbReference>
<dbReference type="PANTHER" id="PTHR24233">
    <property type="entry name" value="P2Y PURINOCEPTOR-RELATED G-PROTEIN COUPLED RECEPTOR"/>
    <property type="match status" value="1"/>
</dbReference>
<dbReference type="Ensembl" id="ENSGMOT00000015055.2">
    <property type="protein sequence ID" value="ENSGMOP00000014679.2"/>
    <property type="gene ID" value="ENSGMOG00000013738.2"/>
</dbReference>
<evidence type="ECO:0000256" key="9">
    <source>
        <dbReference type="ARBA" id="ARBA00023224"/>
    </source>
</evidence>
<sequence>MQVVRMNISLPNNSVQCRRDTSVTSVVFPCLYSLLFLCALVLNSLAAWIFFKIPSTSTFVVYLKNVVVADFLMTLTFPIKVLSDAGIGSWQLRVVYCRYSAVLFYTSMYISIILLGLISLDRYLKIVRPFGKGPLQQVRVGQVLSAGVWVVMLSLALPNTVLSDRMPLSPGAKFKCTTMKGEAGMAWHEGFTYFVLVVFWCTFGLMAVCYTFISKKVYESYMASRSSSKAASRSTKAKVFVVVVVFFICFGPYHFVRTPYTMTQTKGKTNQCGSNYDQALYVAKETTLWLSATNVCLDPLIYIFLCSVFRRRLTATLSRRPLPQDIGESPTATSTQREMSMIVPTNVVSGSEHNL</sequence>
<evidence type="ECO:0000256" key="2">
    <source>
        <dbReference type="ARBA" id="ARBA00022475"/>
    </source>
</evidence>
<evidence type="ECO:0000256" key="10">
    <source>
        <dbReference type="RuleBase" id="RU000688"/>
    </source>
</evidence>
<keyword evidence="9 10" id="KW-0807">Transducer</keyword>
<dbReference type="InterPro" id="IPR000276">
    <property type="entry name" value="GPCR_Rhodpsn"/>
</dbReference>
<keyword evidence="4 11" id="KW-1133">Transmembrane helix</keyword>
<accession>A0A8C4ZH17</accession>
<keyword evidence="3 10" id="KW-0812">Transmembrane</keyword>
<feature type="transmembrane region" description="Helical" evidence="11">
    <location>
        <begin position="99"/>
        <end position="120"/>
    </location>
</feature>
<feature type="domain" description="G-protein coupled receptors family 1 profile" evidence="12">
    <location>
        <begin position="42"/>
        <end position="302"/>
    </location>
</feature>